<gene>
    <name evidence="1" type="ORF">SAMN02787144_1019152</name>
</gene>
<dbReference type="EMBL" id="FPJO01000019">
    <property type="protein sequence ID" value="SFY35080.1"/>
    <property type="molecule type" value="Genomic_DNA"/>
</dbReference>
<protein>
    <submittedName>
        <fullName evidence="1">Uncharacterized protein</fullName>
    </submittedName>
</protein>
<sequence length="54" mass="5571">MSDAFSMPDAFTSPDVQPVAVSTTVPATHGGFTFSDAMFYSPFATVPTGGPLDV</sequence>
<evidence type="ECO:0000313" key="1">
    <source>
        <dbReference type="EMBL" id="SFY35080.1"/>
    </source>
</evidence>
<evidence type="ECO:0000313" key="2">
    <source>
        <dbReference type="Proteomes" id="UP000181909"/>
    </source>
</evidence>
<dbReference type="Proteomes" id="UP000181909">
    <property type="component" value="Unassembled WGS sequence"/>
</dbReference>
<organism evidence="1 2">
    <name type="scientific">Streptomyces atratus</name>
    <dbReference type="NCBI Taxonomy" id="1893"/>
    <lineage>
        <taxon>Bacteria</taxon>
        <taxon>Bacillati</taxon>
        <taxon>Actinomycetota</taxon>
        <taxon>Actinomycetes</taxon>
        <taxon>Kitasatosporales</taxon>
        <taxon>Streptomycetaceae</taxon>
        <taxon>Streptomyces</taxon>
    </lineage>
</organism>
<name>A0A1K2EJL1_STRAR</name>
<accession>A0A1K2EJL1</accession>
<reference evidence="1 2" key="1">
    <citation type="submission" date="2016-11" db="EMBL/GenBank/DDBJ databases">
        <authorList>
            <person name="Jaros S."/>
            <person name="Januszkiewicz K."/>
            <person name="Wedrychowicz H."/>
        </authorList>
    </citation>
    <scope>NUCLEOTIDE SEQUENCE [LARGE SCALE GENOMIC DNA]</scope>
    <source>
        <strain evidence="1 2">OK807</strain>
    </source>
</reference>
<proteinExistence type="predicted"/>
<dbReference type="AlphaFoldDB" id="A0A1K2EJL1"/>
<dbReference type="STRING" id="1893.SAMN02787144_1019152"/>